<evidence type="ECO:0000256" key="10">
    <source>
        <dbReference type="ARBA" id="ARBA00051096"/>
    </source>
</evidence>
<dbReference type="PANTHER" id="PTHR43091">
    <property type="entry name" value="3-OXOACYL-[ACYL-CARRIER-PROTEIN] SYNTHASE"/>
    <property type="match status" value="1"/>
</dbReference>
<evidence type="ECO:0000313" key="18">
    <source>
        <dbReference type="Proteomes" id="UP000264883"/>
    </source>
</evidence>
<dbReference type="GO" id="GO:0033818">
    <property type="term" value="F:beta-ketoacyl-acyl-carrier-protein synthase III activity"/>
    <property type="evidence" value="ECO:0007669"/>
    <property type="project" value="UniProtKB-UniRule"/>
</dbReference>
<dbReference type="AlphaFoldDB" id="A0A343JDK0"/>
<dbReference type="GO" id="GO:0005737">
    <property type="term" value="C:cytoplasm"/>
    <property type="evidence" value="ECO:0007669"/>
    <property type="project" value="UniProtKB-SubCell"/>
</dbReference>
<evidence type="ECO:0000259" key="15">
    <source>
        <dbReference type="Pfam" id="PF08541"/>
    </source>
</evidence>
<protein>
    <recommendedName>
        <fullName evidence="14">Beta-ketoacyl-[acyl-carrier-protein] synthase III</fullName>
        <shortName evidence="14">Beta-ketoacyl-ACP synthase III</shortName>
        <shortName evidence="14">KAS III</shortName>
        <ecNumber evidence="14">2.3.1.180</ecNumber>
    </recommendedName>
    <alternativeName>
        <fullName evidence="14">3-oxoacyl-[acyl-carrier-protein] synthase 3</fullName>
    </alternativeName>
    <alternativeName>
        <fullName evidence="14">3-oxoacyl-[acyl-carrier-protein] synthase III</fullName>
    </alternativeName>
</protein>
<feature type="region of interest" description="ACP-binding" evidence="14">
    <location>
        <begin position="253"/>
        <end position="257"/>
    </location>
</feature>
<dbReference type="InterPro" id="IPR004655">
    <property type="entry name" value="FabH"/>
</dbReference>
<dbReference type="GO" id="GO:0006633">
    <property type="term" value="P:fatty acid biosynthetic process"/>
    <property type="evidence" value="ECO:0007669"/>
    <property type="project" value="UniProtKB-UniRule"/>
</dbReference>
<comment type="subcellular location">
    <subcellularLocation>
        <location evidence="14">Cytoplasm</location>
    </subcellularLocation>
</comment>
<evidence type="ECO:0000256" key="7">
    <source>
        <dbReference type="ARBA" id="ARBA00023160"/>
    </source>
</evidence>
<dbReference type="InterPro" id="IPR016039">
    <property type="entry name" value="Thiolase-like"/>
</dbReference>
<dbReference type="FunFam" id="3.40.47.10:FF:000004">
    <property type="entry name" value="3-oxoacyl-[acyl-carrier-protein] synthase 3"/>
    <property type="match status" value="1"/>
</dbReference>
<evidence type="ECO:0000256" key="1">
    <source>
        <dbReference type="ARBA" id="ARBA00005194"/>
    </source>
</evidence>
<dbReference type="PANTHER" id="PTHR43091:SF1">
    <property type="entry name" value="BETA-KETOACYL-[ACYL-CARRIER-PROTEIN] SYNTHASE III, CHLOROPLASTIC"/>
    <property type="match status" value="1"/>
</dbReference>
<dbReference type="Proteomes" id="UP000264883">
    <property type="component" value="Chromosome"/>
</dbReference>
<dbReference type="InterPro" id="IPR013747">
    <property type="entry name" value="ACP_syn_III_C"/>
</dbReference>
<feature type="active site" evidence="14">
    <location>
        <position position="112"/>
    </location>
</feature>
<comment type="catalytic activity">
    <reaction evidence="12">
        <text>2-methylpropanoyl-CoA + malonyl-[ACP] + H(+) = 4-methyl-3-oxopentanoyl-[ACP] + CO2 + CoA</text>
        <dbReference type="Rhea" id="RHEA:42268"/>
        <dbReference type="Rhea" id="RHEA-COMP:9623"/>
        <dbReference type="Rhea" id="RHEA-COMP:9940"/>
        <dbReference type="ChEBI" id="CHEBI:15378"/>
        <dbReference type="ChEBI" id="CHEBI:16526"/>
        <dbReference type="ChEBI" id="CHEBI:57287"/>
        <dbReference type="ChEBI" id="CHEBI:57338"/>
        <dbReference type="ChEBI" id="CHEBI:78449"/>
        <dbReference type="ChEBI" id="CHEBI:78820"/>
        <dbReference type="EC" id="2.3.1.300"/>
    </reaction>
    <physiologicalReaction direction="left-to-right" evidence="12">
        <dbReference type="Rhea" id="RHEA:42269"/>
    </physiologicalReaction>
</comment>
<evidence type="ECO:0000256" key="8">
    <source>
        <dbReference type="ARBA" id="ARBA00023268"/>
    </source>
</evidence>
<organism evidence="17 18">
    <name type="scientific">Clostridium isatidis</name>
    <dbReference type="NCBI Taxonomy" id="182773"/>
    <lineage>
        <taxon>Bacteria</taxon>
        <taxon>Bacillati</taxon>
        <taxon>Bacillota</taxon>
        <taxon>Clostridia</taxon>
        <taxon>Eubacteriales</taxon>
        <taxon>Clostridiaceae</taxon>
        <taxon>Clostridium</taxon>
    </lineage>
</organism>
<evidence type="ECO:0000256" key="2">
    <source>
        <dbReference type="ARBA" id="ARBA00008642"/>
    </source>
</evidence>
<comment type="domain">
    <text evidence="14">The last Arg residue of the ACP-binding site is essential for the weak association between ACP/AcpP and FabH.</text>
</comment>
<comment type="catalytic activity">
    <reaction evidence="13">
        <text>3-methylbutanoyl-CoA + malonyl-[ACP] + H(+) = 5-methyl-3-oxohexanoyl-[ACP] + CO2 + CoA</text>
        <dbReference type="Rhea" id="RHEA:42272"/>
        <dbReference type="Rhea" id="RHEA-COMP:9623"/>
        <dbReference type="Rhea" id="RHEA-COMP:9941"/>
        <dbReference type="ChEBI" id="CHEBI:15378"/>
        <dbReference type="ChEBI" id="CHEBI:16526"/>
        <dbReference type="ChEBI" id="CHEBI:57287"/>
        <dbReference type="ChEBI" id="CHEBI:57345"/>
        <dbReference type="ChEBI" id="CHEBI:78449"/>
        <dbReference type="ChEBI" id="CHEBI:78822"/>
        <dbReference type="EC" id="2.3.1.300"/>
    </reaction>
    <physiologicalReaction direction="left-to-right" evidence="13">
        <dbReference type="Rhea" id="RHEA:42273"/>
    </physiologicalReaction>
</comment>
<evidence type="ECO:0000259" key="16">
    <source>
        <dbReference type="Pfam" id="PF08545"/>
    </source>
</evidence>
<dbReference type="Pfam" id="PF08541">
    <property type="entry name" value="ACP_syn_III_C"/>
    <property type="match status" value="1"/>
</dbReference>
<dbReference type="RefSeq" id="WP_119865741.1">
    <property type="nucleotide sequence ID" value="NZ_CP016786.1"/>
</dbReference>
<dbReference type="CDD" id="cd00830">
    <property type="entry name" value="KAS_III"/>
    <property type="match status" value="1"/>
</dbReference>
<evidence type="ECO:0000256" key="3">
    <source>
        <dbReference type="ARBA" id="ARBA00022516"/>
    </source>
</evidence>
<evidence type="ECO:0000256" key="11">
    <source>
        <dbReference type="ARBA" id="ARBA00052407"/>
    </source>
</evidence>
<keyword evidence="3 14" id="KW-0444">Lipid biosynthesis</keyword>
<comment type="subunit">
    <text evidence="14">Homodimer.</text>
</comment>
<feature type="active site" evidence="14">
    <location>
        <position position="252"/>
    </location>
</feature>
<evidence type="ECO:0000256" key="4">
    <source>
        <dbReference type="ARBA" id="ARBA00022679"/>
    </source>
</evidence>
<dbReference type="NCBIfam" id="NF006829">
    <property type="entry name" value="PRK09352.1"/>
    <property type="match status" value="1"/>
</dbReference>
<feature type="domain" description="Beta-ketoacyl-[acyl-carrier-protein] synthase III N-terminal" evidence="16">
    <location>
        <begin position="106"/>
        <end position="184"/>
    </location>
</feature>
<dbReference type="UniPathway" id="UPA00094"/>
<evidence type="ECO:0000256" key="14">
    <source>
        <dbReference type="HAMAP-Rule" id="MF_01815"/>
    </source>
</evidence>
<evidence type="ECO:0000313" key="17">
    <source>
        <dbReference type="EMBL" id="ASW43608.1"/>
    </source>
</evidence>
<evidence type="ECO:0000256" key="5">
    <source>
        <dbReference type="ARBA" id="ARBA00022832"/>
    </source>
</evidence>
<evidence type="ECO:0000256" key="13">
    <source>
        <dbReference type="ARBA" id="ARBA00052985"/>
    </source>
</evidence>
<dbReference type="InterPro" id="IPR013751">
    <property type="entry name" value="ACP_syn_III_N"/>
</dbReference>
<comment type="catalytic activity">
    <reaction evidence="11">
        <text>(2S)-2-methylbutanoyl-CoA + malonyl-[ACP] + H(+) = (4S)-4-methyl-3-oxohexanoyl-[ACP] + CO2 + CoA</text>
        <dbReference type="Rhea" id="RHEA:42276"/>
        <dbReference type="Rhea" id="RHEA-COMP:9623"/>
        <dbReference type="Rhea" id="RHEA-COMP:17148"/>
        <dbReference type="ChEBI" id="CHEBI:15378"/>
        <dbReference type="ChEBI" id="CHEBI:16526"/>
        <dbReference type="ChEBI" id="CHEBI:57287"/>
        <dbReference type="ChEBI" id="CHEBI:78449"/>
        <dbReference type="ChEBI" id="CHEBI:88166"/>
        <dbReference type="ChEBI" id="CHEBI:167462"/>
        <dbReference type="EC" id="2.3.1.300"/>
    </reaction>
    <physiologicalReaction direction="left-to-right" evidence="11">
        <dbReference type="Rhea" id="RHEA:42277"/>
    </physiologicalReaction>
</comment>
<keyword evidence="9 14" id="KW-0012">Acyltransferase</keyword>
<dbReference type="OrthoDB" id="9815506at2"/>
<gene>
    <name evidence="14" type="primary">fabH</name>
    <name evidence="17" type="ORF">BEN51_08965</name>
</gene>
<comment type="similarity">
    <text evidence="2 14">Belongs to the thiolase-like superfamily. FabH family.</text>
</comment>
<keyword evidence="18" id="KW-1185">Reference proteome</keyword>
<dbReference type="EMBL" id="CP016786">
    <property type="protein sequence ID" value="ASW43608.1"/>
    <property type="molecule type" value="Genomic_DNA"/>
</dbReference>
<dbReference type="NCBIfam" id="TIGR00747">
    <property type="entry name" value="fabH"/>
    <property type="match status" value="1"/>
</dbReference>
<proteinExistence type="inferred from homology"/>
<keyword evidence="5 14" id="KW-0276">Fatty acid metabolism</keyword>
<evidence type="ECO:0000256" key="6">
    <source>
        <dbReference type="ARBA" id="ARBA00023098"/>
    </source>
</evidence>
<comment type="catalytic activity">
    <reaction evidence="10">
        <text>malonyl-[ACP] + acetyl-CoA + H(+) = 3-oxobutanoyl-[ACP] + CO2 + CoA</text>
        <dbReference type="Rhea" id="RHEA:12080"/>
        <dbReference type="Rhea" id="RHEA-COMP:9623"/>
        <dbReference type="Rhea" id="RHEA-COMP:9625"/>
        <dbReference type="ChEBI" id="CHEBI:15378"/>
        <dbReference type="ChEBI" id="CHEBI:16526"/>
        <dbReference type="ChEBI" id="CHEBI:57287"/>
        <dbReference type="ChEBI" id="CHEBI:57288"/>
        <dbReference type="ChEBI" id="CHEBI:78449"/>
        <dbReference type="ChEBI" id="CHEBI:78450"/>
        <dbReference type="EC" id="2.3.1.180"/>
    </reaction>
    <physiologicalReaction direction="left-to-right" evidence="10">
        <dbReference type="Rhea" id="RHEA:12081"/>
    </physiologicalReaction>
</comment>
<accession>A0A343JDK0</accession>
<dbReference type="Pfam" id="PF08545">
    <property type="entry name" value="ACP_syn_III"/>
    <property type="match status" value="1"/>
</dbReference>
<keyword evidence="14" id="KW-0963">Cytoplasm</keyword>
<evidence type="ECO:0000256" key="12">
    <source>
        <dbReference type="ARBA" id="ARBA00052467"/>
    </source>
</evidence>
<feature type="active site" evidence="14">
    <location>
        <position position="282"/>
    </location>
</feature>
<evidence type="ECO:0000256" key="9">
    <source>
        <dbReference type="ARBA" id="ARBA00023315"/>
    </source>
</evidence>
<comment type="pathway">
    <text evidence="1 14">Lipid metabolism; fatty acid biosynthesis.</text>
</comment>
<sequence>MKGVRIVGFGHYCPENIVTNKDLENIVDTSDDWIIKRTGIKERRISNGEGTVELAYKAALEALKNCNLSSEDIDLIIVSTISPDRMMPSTACSVQGLLGCNNAAAFDLSAACSGFVYSILTASSLLKATDKKRALVIGAETLSKIIDWSDRSTCVLFGDGAGAAILEVSDEEDGIISTCFYADGKQGETSLVAGELELNTPFAKEAMAENMYMTMNGREVFRFAVTVLPSIVNELLEKAGESIENIKYIVPHQANYRIISEASRRLRVKDDKFYVNVDKYGNTSGASVPIALSELLEKGLIKRGDKIILAAFGGGLTWAGALIKL</sequence>
<dbReference type="EC" id="2.3.1.180" evidence="14"/>
<dbReference type="SUPFAM" id="SSF53901">
    <property type="entry name" value="Thiolase-like"/>
    <property type="match status" value="1"/>
</dbReference>
<dbReference type="Gene3D" id="3.40.47.10">
    <property type="match status" value="1"/>
</dbReference>
<comment type="function">
    <text evidence="14">Catalyzes the condensation reaction of fatty acid synthesis by the addition to an acyl acceptor of two carbons from malonyl-ACP. Catalyzes the first condensation reaction which initiates fatty acid synthesis and may therefore play a role in governing the total rate of fatty acid production. Possesses both acetoacetyl-ACP synthase and acetyl transacylase activities. Its substrate specificity determines the biosynthesis of branched-chain and/or straight-chain of fatty acids.</text>
</comment>
<keyword evidence="6 14" id="KW-0443">Lipid metabolism</keyword>
<name>A0A343JDK0_9CLOT</name>
<dbReference type="KEGG" id="cia:BEN51_08965"/>
<feature type="domain" description="Beta-ketoacyl-[acyl-carrier-protein] synthase III C-terminal" evidence="15">
    <location>
        <begin position="236"/>
        <end position="324"/>
    </location>
</feature>
<dbReference type="HAMAP" id="MF_01815">
    <property type="entry name" value="FabH"/>
    <property type="match status" value="1"/>
</dbReference>
<keyword evidence="7 14" id="KW-0275">Fatty acid biosynthesis</keyword>
<reference evidence="17 18" key="1">
    <citation type="submission" date="2016-08" db="EMBL/GenBank/DDBJ databases">
        <title>Complete Genome Sequence Of The Indigo Reducing Clostridium isatidis DSM15098.</title>
        <authorList>
            <person name="Little G.T."/>
            <person name="Minton N.P."/>
        </authorList>
    </citation>
    <scope>NUCLEOTIDE SEQUENCE [LARGE SCALE GENOMIC DNA]</scope>
    <source>
        <strain evidence="17 18">DSM 15098</strain>
    </source>
</reference>
<keyword evidence="8 14" id="KW-0511">Multifunctional enzyme</keyword>
<keyword evidence="4 14" id="KW-0808">Transferase</keyword>
<dbReference type="GO" id="GO:0004315">
    <property type="term" value="F:3-oxoacyl-[acyl-carrier-protein] synthase activity"/>
    <property type="evidence" value="ECO:0007669"/>
    <property type="project" value="InterPro"/>
</dbReference>